<evidence type="ECO:0000256" key="1">
    <source>
        <dbReference type="SAM" id="MobiDB-lite"/>
    </source>
</evidence>
<sequence>MKLAAVSWCVAIVLVTLASVPVQSANRNRELTRGKRTIQHLVNHFAQFFRFSGPEKTHEKQDIAANPLKHLLMASTAQFSGGSKSKKPATTPKPFSGQYEIPSLPERLVQAESSVTSGPDRVALLESSTSTEAPTEEPTTESTSTTSEAPSEEPASEEPTTDPSPAEEESSSEPEQTTVDPTAVNGLVNDDAEKRDDNATQIEHNSIQTPSSFVNQQQHYFRRPVWNPFPYNQLPYTTYFGNNVFLPAPFIPQPFSHFGGYQQQQAAIPIGAASTTSHSRVKMHDQPYDLVTYHGDSVSAPSSYQRQVFGNRLPSSY</sequence>
<organism evidence="3 4">
    <name type="scientific">Aedes aegypti</name>
    <name type="common">Yellowfever mosquito</name>
    <name type="synonym">Culex aegypti</name>
    <dbReference type="NCBI Taxonomy" id="7159"/>
    <lineage>
        <taxon>Eukaryota</taxon>
        <taxon>Metazoa</taxon>
        <taxon>Ecdysozoa</taxon>
        <taxon>Arthropoda</taxon>
        <taxon>Hexapoda</taxon>
        <taxon>Insecta</taxon>
        <taxon>Pterygota</taxon>
        <taxon>Neoptera</taxon>
        <taxon>Endopterygota</taxon>
        <taxon>Diptera</taxon>
        <taxon>Nematocera</taxon>
        <taxon>Culicoidea</taxon>
        <taxon>Culicidae</taxon>
        <taxon>Culicinae</taxon>
        <taxon>Aedini</taxon>
        <taxon>Aedes</taxon>
        <taxon>Stegomyia</taxon>
    </lineage>
</organism>
<dbReference type="AlphaFoldDB" id="Q16WU0"/>
<feature type="chain" id="PRO_5014307456" evidence="2">
    <location>
        <begin position="25"/>
        <end position="317"/>
    </location>
</feature>
<feature type="signal peptide" evidence="2">
    <location>
        <begin position="1"/>
        <end position="24"/>
    </location>
</feature>
<reference evidence="3" key="1">
    <citation type="submission" date="2005-10" db="EMBL/GenBank/DDBJ databases">
        <authorList>
            <person name="Loftus B.J."/>
            <person name="Nene V.M."/>
            <person name="Hannick L.I."/>
            <person name="Bidwell S."/>
            <person name="Haas B."/>
            <person name="Amedeo P."/>
            <person name="Orvis J."/>
            <person name="Wortman J.R."/>
            <person name="White O.R."/>
            <person name="Salzberg S."/>
            <person name="Shumway M."/>
            <person name="Koo H."/>
            <person name="Zhao Y."/>
            <person name="Holmes M."/>
            <person name="Miller J."/>
            <person name="Schatz M."/>
            <person name="Pop M."/>
            <person name="Pai G."/>
            <person name="Utterback T."/>
            <person name="Rogers Y.-H."/>
            <person name="Kravitz S."/>
            <person name="Fraser C.M."/>
        </authorList>
    </citation>
    <scope>NUCLEOTIDE SEQUENCE</scope>
    <source>
        <strain evidence="3">Liverpool</strain>
    </source>
</reference>
<keyword evidence="2" id="KW-0732">Signal</keyword>
<feature type="compositionally biased region" description="Acidic residues" evidence="1">
    <location>
        <begin position="150"/>
        <end position="172"/>
    </location>
</feature>
<evidence type="ECO:0000313" key="4">
    <source>
        <dbReference type="Proteomes" id="UP000682892"/>
    </source>
</evidence>
<feature type="region of interest" description="Disordered" evidence="1">
    <location>
        <begin position="79"/>
        <end position="100"/>
    </location>
</feature>
<dbReference type="HOGENOM" id="CLU_877759_0_0_1"/>
<evidence type="ECO:0000256" key="2">
    <source>
        <dbReference type="SAM" id="SignalP"/>
    </source>
</evidence>
<dbReference type="eggNOG" id="ENOG502TD4E">
    <property type="taxonomic scope" value="Eukaryota"/>
</dbReference>
<dbReference type="PhylomeDB" id="Q16WU0"/>
<evidence type="ECO:0000313" key="3">
    <source>
        <dbReference type="EMBL" id="EAT39071.1"/>
    </source>
</evidence>
<reference evidence="3" key="2">
    <citation type="journal article" date="2007" name="Science">
        <title>Genome sequence of Aedes aegypti, a major arbovirus vector.</title>
        <authorList>
            <person name="Nene V."/>
            <person name="Wortman J.R."/>
            <person name="Lawson D."/>
            <person name="Haas B."/>
            <person name="Kodira C."/>
            <person name="Tu Z.J."/>
            <person name="Loftus B."/>
            <person name="Xi Z."/>
            <person name="Megy K."/>
            <person name="Grabherr M."/>
            <person name="Ren Q."/>
            <person name="Zdobnov E.M."/>
            <person name="Lobo N.F."/>
            <person name="Campbell K.S."/>
            <person name="Brown S.E."/>
            <person name="Bonaldo M.F."/>
            <person name="Zhu J."/>
            <person name="Sinkins S.P."/>
            <person name="Hogenkamp D.G."/>
            <person name="Amedeo P."/>
            <person name="Arensburger P."/>
            <person name="Atkinson P.W."/>
            <person name="Bidwell S."/>
            <person name="Biedler J."/>
            <person name="Birney E."/>
            <person name="Bruggner R.V."/>
            <person name="Costas J."/>
            <person name="Coy M.R."/>
            <person name="Crabtree J."/>
            <person name="Crawford M."/>
            <person name="Debruyn B."/>
            <person name="Decaprio D."/>
            <person name="Eiglmeier K."/>
            <person name="Eisenstadt E."/>
            <person name="El-Dorry H."/>
            <person name="Gelbart W.M."/>
            <person name="Gomes S.L."/>
            <person name="Hammond M."/>
            <person name="Hannick L.I."/>
            <person name="Hogan J.R."/>
            <person name="Holmes M.H."/>
            <person name="Jaffe D."/>
            <person name="Johnston J.S."/>
            <person name="Kennedy R.C."/>
            <person name="Koo H."/>
            <person name="Kravitz S."/>
            <person name="Kriventseva E.V."/>
            <person name="Kulp D."/>
            <person name="Labutti K."/>
            <person name="Lee E."/>
            <person name="Li S."/>
            <person name="Lovin D.D."/>
            <person name="Mao C."/>
            <person name="Mauceli E."/>
            <person name="Menck C.F."/>
            <person name="Miller J.R."/>
            <person name="Montgomery P."/>
            <person name="Mori A."/>
            <person name="Nascimento A.L."/>
            <person name="Naveira H.F."/>
            <person name="Nusbaum C."/>
            <person name="O'leary S."/>
            <person name="Orvis J."/>
            <person name="Pertea M."/>
            <person name="Quesneville H."/>
            <person name="Reidenbach K.R."/>
            <person name="Rogers Y.H."/>
            <person name="Roth C.W."/>
            <person name="Schneider J.R."/>
            <person name="Schatz M."/>
            <person name="Shumway M."/>
            <person name="Stanke M."/>
            <person name="Stinson E.O."/>
            <person name="Tubio J.M."/>
            <person name="Vanzee J.P."/>
            <person name="Verjovski-Almeida S."/>
            <person name="Werner D."/>
            <person name="White O."/>
            <person name="Wyder S."/>
            <person name="Zeng Q."/>
            <person name="Zhao Q."/>
            <person name="Zhao Y."/>
            <person name="Hill C.A."/>
            <person name="Raikhel A.S."/>
            <person name="Soares M.B."/>
            <person name="Knudson D.L."/>
            <person name="Lee N.H."/>
            <person name="Galagan J."/>
            <person name="Salzberg S.L."/>
            <person name="Paulsen I.T."/>
            <person name="Dimopoulos G."/>
            <person name="Collins F.H."/>
            <person name="Birren B."/>
            <person name="Fraser-Liggett C.M."/>
            <person name="Severson D.W."/>
        </authorList>
    </citation>
    <scope>NUCLEOTIDE SEQUENCE [LARGE SCALE GENOMIC DNA]</scope>
    <source>
        <strain evidence="3">Liverpool</strain>
    </source>
</reference>
<name>Q16WU0_AEDAE</name>
<dbReference type="PaxDb" id="7159-AAEL009098-PA"/>
<dbReference type="STRING" id="7159.Q16WU0"/>
<dbReference type="Proteomes" id="UP000682892">
    <property type="component" value="Unassembled WGS sequence"/>
</dbReference>
<accession>Q16WU0</accession>
<feature type="region of interest" description="Disordered" evidence="1">
    <location>
        <begin position="126"/>
        <end position="185"/>
    </location>
</feature>
<dbReference type="EMBL" id="CH477554">
    <property type="protein sequence ID" value="EAT39071.1"/>
    <property type="molecule type" value="Genomic_DNA"/>
</dbReference>
<gene>
    <name evidence="3" type="ORF">AaeL_AAEL009098</name>
</gene>
<feature type="compositionally biased region" description="Low complexity" evidence="1">
    <location>
        <begin position="140"/>
        <end position="149"/>
    </location>
</feature>
<protein>
    <submittedName>
        <fullName evidence="3">AAEL009098-PA</fullName>
    </submittedName>
</protein>
<proteinExistence type="predicted"/>
<reference evidence="3" key="3">
    <citation type="submission" date="2012-09" db="EMBL/GenBank/DDBJ databases">
        <authorList>
            <consortium name="VectorBase"/>
        </authorList>
    </citation>
    <scope>NUCLEOTIDE SEQUENCE</scope>
    <source>
        <strain evidence="3">Liverpool</strain>
    </source>
</reference>